<dbReference type="EMBL" id="CP049055">
    <property type="protein sequence ID" value="QII11236.1"/>
    <property type="molecule type" value="Genomic_DNA"/>
</dbReference>
<proteinExistence type="predicted"/>
<dbReference type="Proteomes" id="UP000501926">
    <property type="component" value="Chromosome"/>
</dbReference>
<evidence type="ECO:0000313" key="1">
    <source>
        <dbReference type="EMBL" id="QII11236.1"/>
    </source>
</evidence>
<organism evidence="1 2">
    <name type="scientific">Kuenenia stuttgartiensis</name>
    <dbReference type="NCBI Taxonomy" id="174633"/>
    <lineage>
        <taxon>Bacteria</taxon>
        <taxon>Pseudomonadati</taxon>
        <taxon>Planctomycetota</taxon>
        <taxon>Candidatus Brocadiia</taxon>
        <taxon>Candidatus Brocadiales</taxon>
        <taxon>Candidatus Brocadiaceae</taxon>
        <taxon>Candidatus Kuenenia</taxon>
    </lineage>
</organism>
<name>A0A6G7GNX0_KUEST</name>
<dbReference type="AlphaFoldDB" id="A0A6G7GNX0"/>
<accession>A0A6G7GNX0</accession>
<sequence length="70" mass="8128">MDKLWEFLQEDNGGHSSCRLILHMIALSAIIDWQHAVWTVGRWTPNYEIVVILLSTMGLKVMQKKFEQNG</sequence>
<gene>
    <name evidence="1" type="ORF">KsCSTR_18570</name>
</gene>
<protein>
    <submittedName>
        <fullName evidence="1">Uncharacterized protein</fullName>
    </submittedName>
</protein>
<dbReference type="RefSeq" id="WP_164994802.1">
    <property type="nucleotide sequence ID" value="NZ_CP049055.1"/>
</dbReference>
<evidence type="ECO:0000313" key="2">
    <source>
        <dbReference type="Proteomes" id="UP000501926"/>
    </source>
</evidence>
<reference evidence="1 2" key="1">
    <citation type="submission" date="2020-02" db="EMBL/GenBank/DDBJ databases">
        <title>Newly sequenced genome of strain CSTR1 showed variability in Candidatus Kuenenia stuttgartiensis genomes.</title>
        <authorList>
            <person name="Ding C."/>
            <person name="Adrian L."/>
        </authorList>
    </citation>
    <scope>NUCLEOTIDE SEQUENCE [LARGE SCALE GENOMIC DNA]</scope>
    <source>
        <strain evidence="1 2">CSTR1</strain>
    </source>
</reference>